<dbReference type="EMBL" id="JAGIOJ010000001">
    <property type="protein sequence ID" value="MBP2398242.1"/>
    <property type="molecule type" value="Genomic_DNA"/>
</dbReference>
<proteinExistence type="predicted"/>
<sequence length="219" mass="23970">MLYLNDYWDVPVKKFLFPLLTGVLLLSACTTPVSKLETDEQQGGGNGTAWDAEQQDHDEDPYAKYYQEGIPIFSELQTQVLRPAPIFGDPDSRENADELLMGTAGFFRVTTYTDENGQPVSVNESMSMGADAQDAGTYVVEFGCWGVGLATLQVFLDSEAMDPDVLPSNEIPLNCGIPAKTTEGVFEIDRAAQGYTILVSGEPETVGSFEVNLYRRNDG</sequence>
<organism evidence="1 2">
    <name type="scientific">Glutamicibacter protophormiae</name>
    <name type="common">Brevibacterium protophormiae</name>
    <dbReference type="NCBI Taxonomy" id="37930"/>
    <lineage>
        <taxon>Bacteria</taxon>
        <taxon>Bacillati</taxon>
        <taxon>Actinomycetota</taxon>
        <taxon>Actinomycetes</taxon>
        <taxon>Micrococcales</taxon>
        <taxon>Micrococcaceae</taxon>
        <taxon>Glutamicibacter</taxon>
    </lineage>
</organism>
<protein>
    <recommendedName>
        <fullName evidence="3">Lipoprotein</fullName>
    </recommendedName>
</protein>
<dbReference type="Proteomes" id="UP001195422">
    <property type="component" value="Unassembled WGS sequence"/>
</dbReference>
<accession>A0ABS4XP68</accession>
<comment type="caution">
    <text evidence="1">The sequence shown here is derived from an EMBL/GenBank/DDBJ whole genome shotgun (WGS) entry which is preliminary data.</text>
</comment>
<gene>
    <name evidence="1" type="ORF">JOF39_001323</name>
</gene>
<evidence type="ECO:0000313" key="2">
    <source>
        <dbReference type="Proteomes" id="UP001195422"/>
    </source>
</evidence>
<reference evidence="1 2" key="1">
    <citation type="submission" date="2021-03" db="EMBL/GenBank/DDBJ databases">
        <title>Sequencing the genomes of 1000 actinobacteria strains.</title>
        <authorList>
            <person name="Klenk H.-P."/>
        </authorList>
    </citation>
    <scope>NUCLEOTIDE SEQUENCE [LARGE SCALE GENOMIC DNA]</scope>
    <source>
        <strain evidence="1 2">DSM 20168</strain>
    </source>
</reference>
<name>A0ABS4XP68_GLUPR</name>
<keyword evidence="2" id="KW-1185">Reference proteome</keyword>
<dbReference type="RefSeq" id="WP_188948483.1">
    <property type="nucleotide sequence ID" value="NZ_BMPH01000007.1"/>
</dbReference>
<evidence type="ECO:0000313" key="1">
    <source>
        <dbReference type="EMBL" id="MBP2398242.1"/>
    </source>
</evidence>
<evidence type="ECO:0008006" key="3">
    <source>
        <dbReference type="Google" id="ProtNLM"/>
    </source>
</evidence>